<keyword evidence="2" id="KW-1133">Transmembrane helix</keyword>
<dbReference type="AlphaFoldDB" id="A0A286GN17"/>
<proteinExistence type="predicted"/>
<name>A0A286GN17_9PROT</name>
<feature type="transmembrane region" description="Helical" evidence="2">
    <location>
        <begin position="228"/>
        <end position="247"/>
    </location>
</feature>
<feature type="compositionally biased region" description="Pro residues" evidence="1">
    <location>
        <begin position="425"/>
        <end position="441"/>
    </location>
</feature>
<keyword evidence="2" id="KW-0472">Membrane</keyword>
<dbReference type="EMBL" id="OCNJ01000006">
    <property type="protein sequence ID" value="SOD96927.1"/>
    <property type="molecule type" value="Genomic_DNA"/>
</dbReference>
<feature type="transmembrane region" description="Helical" evidence="2">
    <location>
        <begin position="151"/>
        <end position="172"/>
    </location>
</feature>
<feature type="transmembrane region" description="Helical" evidence="2">
    <location>
        <begin position="89"/>
        <end position="112"/>
    </location>
</feature>
<accession>A0A286GN17</accession>
<evidence type="ECO:0000313" key="3">
    <source>
        <dbReference type="EMBL" id="SOD96927.1"/>
    </source>
</evidence>
<feature type="transmembrane region" description="Helical" evidence="2">
    <location>
        <begin position="253"/>
        <end position="274"/>
    </location>
</feature>
<feature type="transmembrane region" description="Helical" evidence="2">
    <location>
        <begin position="20"/>
        <end position="42"/>
    </location>
</feature>
<protein>
    <submittedName>
        <fullName evidence="3">Uncharacterized protein</fullName>
    </submittedName>
</protein>
<feature type="transmembrane region" description="Helical" evidence="2">
    <location>
        <begin position="54"/>
        <end position="77"/>
    </location>
</feature>
<reference evidence="4" key="1">
    <citation type="submission" date="2017-09" db="EMBL/GenBank/DDBJ databases">
        <authorList>
            <person name="Varghese N."/>
            <person name="Submissions S."/>
        </authorList>
    </citation>
    <scope>NUCLEOTIDE SEQUENCE [LARGE SCALE GENOMIC DNA]</scope>
    <source>
        <strain evidence="4">USBA 140</strain>
    </source>
</reference>
<dbReference type="Proteomes" id="UP000219621">
    <property type="component" value="Unassembled WGS sequence"/>
</dbReference>
<feature type="region of interest" description="Disordered" evidence="1">
    <location>
        <begin position="417"/>
        <end position="448"/>
    </location>
</feature>
<feature type="transmembrane region" description="Helical" evidence="2">
    <location>
        <begin position="118"/>
        <end position="139"/>
    </location>
</feature>
<feature type="transmembrane region" description="Helical" evidence="2">
    <location>
        <begin position="286"/>
        <end position="307"/>
    </location>
</feature>
<organism evidence="3 4">
    <name type="scientific">Caenispirillum bisanense</name>
    <dbReference type="NCBI Taxonomy" id="414052"/>
    <lineage>
        <taxon>Bacteria</taxon>
        <taxon>Pseudomonadati</taxon>
        <taxon>Pseudomonadota</taxon>
        <taxon>Alphaproteobacteria</taxon>
        <taxon>Rhodospirillales</taxon>
        <taxon>Novispirillaceae</taxon>
        <taxon>Caenispirillum</taxon>
    </lineage>
</organism>
<gene>
    <name evidence="3" type="ORF">SAMN05421508_106164</name>
</gene>
<dbReference type="OrthoDB" id="7346639at2"/>
<keyword evidence="4" id="KW-1185">Reference proteome</keyword>
<evidence type="ECO:0000256" key="2">
    <source>
        <dbReference type="SAM" id="Phobius"/>
    </source>
</evidence>
<feature type="transmembrane region" description="Helical" evidence="2">
    <location>
        <begin position="389"/>
        <end position="408"/>
    </location>
</feature>
<evidence type="ECO:0000256" key="1">
    <source>
        <dbReference type="SAM" id="MobiDB-lite"/>
    </source>
</evidence>
<feature type="transmembrane region" description="Helical" evidence="2">
    <location>
        <begin position="313"/>
        <end position="340"/>
    </location>
</feature>
<sequence>MLVVPLAGAEKRLLHPAVPIGFFGTAVTAHVAAWLLAAVFPAEVLAAGGPGPGLAAVHALTLGVLVTTAVGALLQILPVTTQQDAPRTPLAALVLALTAGGGVVLVAGFALYSVPLLIAGAGSAVLGLTGFAALLVRLLVKGRAAGLVDTLPAVALAAVWLAALAVLALLLAHDYRVPLLPDHAAAAVVHLVVAAYGFMGFLVIGFSHVLVPMLAVAEPPKPGAGRPALVLATVSLLAAAGGLLGGFDPLVWVGLAGGLVASGLHVALMVKTVGKRLRRKLGPSFVLVRLSWVLLPASLVAGGLAYAGLVPPALFAVLLLPGWLLTLLLGILQRILPFLASMHTVRTCAKPLSAKTLEWSLPIRVVTLCHPAALGLLTVAAAFDLPLLARLGGAVGAVGACAFVLYAATVGLRARRHRTSVGPKQPRPVRPAAPPPPPFAAPPMEFRT</sequence>
<feature type="transmembrane region" description="Helical" evidence="2">
    <location>
        <begin position="361"/>
        <end position="383"/>
    </location>
</feature>
<evidence type="ECO:0000313" key="4">
    <source>
        <dbReference type="Proteomes" id="UP000219621"/>
    </source>
</evidence>
<dbReference type="RefSeq" id="WP_097279934.1">
    <property type="nucleotide sequence ID" value="NZ_OCNJ01000006.1"/>
</dbReference>
<feature type="transmembrane region" description="Helical" evidence="2">
    <location>
        <begin position="184"/>
        <end position="216"/>
    </location>
</feature>
<keyword evidence="2" id="KW-0812">Transmembrane</keyword>